<dbReference type="RefSeq" id="WP_164042615.1">
    <property type="nucleotide sequence ID" value="NZ_JAAGNZ010000002.1"/>
</dbReference>
<dbReference type="AlphaFoldDB" id="A0A6M0ING8"/>
<name>A0A6M0ING8_9BACT</name>
<comment type="caution">
    <text evidence="1">The sequence shown here is derived from an EMBL/GenBank/DDBJ whole genome shotgun (WGS) entry which is preliminary data.</text>
</comment>
<protein>
    <submittedName>
        <fullName evidence="1">Uncharacterized protein</fullName>
    </submittedName>
</protein>
<keyword evidence="2" id="KW-1185">Reference proteome</keyword>
<reference evidence="1 2" key="1">
    <citation type="submission" date="2020-02" db="EMBL/GenBank/DDBJ databases">
        <title>Draft genome sequence of two Spirosoma agri KCTC 52727 and Spirosoma terrae KCTC 52035.</title>
        <authorList>
            <person name="Rojas J."/>
            <person name="Ambika Manirajan B."/>
            <person name="Ratering S."/>
            <person name="Suarez C."/>
            <person name="Schnell S."/>
        </authorList>
    </citation>
    <scope>NUCLEOTIDE SEQUENCE [LARGE SCALE GENOMIC DNA]</scope>
    <source>
        <strain evidence="1 2">KCTC 52727</strain>
    </source>
</reference>
<organism evidence="1 2">
    <name type="scientific">Spirosoma agri</name>
    <dbReference type="NCBI Taxonomy" id="1987381"/>
    <lineage>
        <taxon>Bacteria</taxon>
        <taxon>Pseudomonadati</taxon>
        <taxon>Bacteroidota</taxon>
        <taxon>Cytophagia</taxon>
        <taxon>Cytophagales</taxon>
        <taxon>Cytophagaceae</taxon>
        <taxon>Spirosoma</taxon>
    </lineage>
</organism>
<gene>
    <name evidence="1" type="ORF">GK091_23525</name>
</gene>
<sequence length="53" mass="6178">MFPFSQTLAAHYRQLPDLYNLNRQQIVTAACLYGTNCYKSASAQRPTRYFMLN</sequence>
<dbReference type="EMBL" id="JAAGNZ010000002">
    <property type="protein sequence ID" value="NEU69870.1"/>
    <property type="molecule type" value="Genomic_DNA"/>
</dbReference>
<accession>A0A6M0ING8</accession>
<proteinExistence type="predicted"/>
<dbReference type="Proteomes" id="UP000477386">
    <property type="component" value="Unassembled WGS sequence"/>
</dbReference>
<evidence type="ECO:0000313" key="1">
    <source>
        <dbReference type="EMBL" id="NEU69870.1"/>
    </source>
</evidence>
<evidence type="ECO:0000313" key="2">
    <source>
        <dbReference type="Proteomes" id="UP000477386"/>
    </source>
</evidence>